<dbReference type="Pfam" id="PF13692">
    <property type="entry name" value="Glyco_trans_1_4"/>
    <property type="match status" value="1"/>
</dbReference>
<evidence type="ECO:0000313" key="2">
    <source>
        <dbReference type="Proteomes" id="UP000012589"/>
    </source>
</evidence>
<dbReference type="InterPro" id="IPR050194">
    <property type="entry name" value="Glycosyltransferase_grp1"/>
</dbReference>
<dbReference type="SUPFAM" id="SSF53756">
    <property type="entry name" value="UDP-Glycosyltransferase/glycogen phosphorylase"/>
    <property type="match status" value="1"/>
</dbReference>
<name>N2AMF1_9FIRM</name>
<dbReference type="Proteomes" id="UP000012589">
    <property type="component" value="Unassembled WGS sequence"/>
</dbReference>
<keyword evidence="2" id="KW-1185">Reference proteome</keyword>
<dbReference type="PANTHER" id="PTHR45947">
    <property type="entry name" value="SULFOQUINOVOSYL TRANSFERASE SQD2"/>
    <property type="match status" value="1"/>
</dbReference>
<dbReference type="PANTHER" id="PTHR45947:SF13">
    <property type="entry name" value="TRANSFERASE"/>
    <property type="match status" value="1"/>
</dbReference>
<dbReference type="GO" id="GO:0016757">
    <property type="term" value="F:glycosyltransferase activity"/>
    <property type="evidence" value="ECO:0007669"/>
    <property type="project" value="TreeGrafter"/>
</dbReference>
<proteinExistence type="predicted"/>
<dbReference type="PATRIC" id="fig|1235802.3.peg.2512"/>
<organism evidence="1 2">
    <name type="scientific">Eubacterium plexicaudatum ASF492</name>
    <dbReference type="NCBI Taxonomy" id="1235802"/>
    <lineage>
        <taxon>Bacteria</taxon>
        <taxon>Bacillati</taxon>
        <taxon>Bacillota</taxon>
        <taxon>Clostridia</taxon>
        <taxon>Eubacteriales</taxon>
        <taxon>Eubacteriaceae</taxon>
        <taxon>Eubacterium</taxon>
    </lineage>
</organism>
<dbReference type="eggNOG" id="COG0297">
    <property type="taxonomic scope" value="Bacteria"/>
</dbReference>
<dbReference type="EMBL" id="AQFT01000072">
    <property type="protein sequence ID" value="EMZ27250.1"/>
    <property type="molecule type" value="Genomic_DNA"/>
</dbReference>
<sequence length="498" mass="57581">MPPAVYDRIFIGFGKENAMKVLHYMFGIPPVRVGGLVRYATDLMKQELRIGIDVRLLIPGAIPGNGRKKTKVRKSKKDYMQIPVYLIDHPLPVAMCNGILDIKSYTEKCDGRVFRSFLQELRPNLIHIHTFMGLHREFLNEVQKLGIPVLFTTHDYFGICPTAVMLQHGHLCEDGKWKNCAACCVNAFSKSRLRLEQSEIYRLVRKQDRIITLFKKVNNQISLGRKNPRKTRSGAEMQKPDYAALRKYYASMFRMVSWFHFNSTLSKKIYESRLEFIKGSVINISHSGIADQRKSRIYKKELRLGYFGSWAVHKGFYLLLEVCGSLYEEGCTNLELHLYSDTEARKEVFVRNHPGFRNEQLDRIFCDIDVLVVPSIWPETFGLVVLEAVSYGVPVIISEYTGAQDILPGYQKTEAYDEAMPMNFGSGFIYDGTCQGLKKILKTIYDHRELLKQANNCIVDMDYDFSYEIHVQEMIRMYRKLIKRKAEGKPAENSRRQV</sequence>
<dbReference type="Gene3D" id="3.40.50.2000">
    <property type="entry name" value="Glycogen Phosphorylase B"/>
    <property type="match status" value="2"/>
</dbReference>
<dbReference type="AlphaFoldDB" id="N2AMF1"/>
<accession>N2AMF1</accession>
<evidence type="ECO:0000313" key="1">
    <source>
        <dbReference type="EMBL" id="EMZ27250.1"/>
    </source>
</evidence>
<protein>
    <submittedName>
        <fullName evidence="1">Uncharacterized protein</fullName>
    </submittedName>
</protein>
<reference evidence="1 2" key="1">
    <citation type="journal article" date="2014" name="Genome Announc.">
        <title>Draft genome sequences of the altered schaedler flora, a defined bacterial community from gnotobiotic mice.</title>
        <authorList>
            <person name="Wannemuehler M.J."/>
            <person name="Overstreet A.M."/>
            <person name="Ward D.V."/>
            <person name="Phillips G.J."/>
        </authorList>
    </citation>
    <scope>NUCLEOTIDE SEQUENCE [LARGE SCALE GENOMIC DNA]</scope>
    <source>
        <strain evidence="1 2">ASF492</strain>
    </source>
</reference>
<gene>
    <name evidence="1" type="ORF">C823_02374</name>
</gene>
<dbReference type="OrthoDB" id="9815550at2"/>
<dbReference type="STRING" id="1235802.C823_02374"/>
<dbReference type="HOGENOM" id="CLU_009583_35_1_9"/>
<comment type="caution">
    <text evidence="1">The sequence shown here is derived from an EMBL/GenBank/DDBJ whole genome shotgun (WGS) entry which is preliminary data.</text>
</comment>